<feature type="chain" id="PRO_5003614215" description="Lipoprotein" evidence="2">
    <location>
        <begin position="20"/>
        <end position="160"/>
    </location>
</feature>
<organism evidence="3 4">
    <name type="scientific">Corallococcus coralloides (strain ATCC 25202 / DSM 2259 / NBRC 100086 / M2)</name>
    <name type="common">Myxococcus coralloides</name>
    <dbReference type="NCBI Taxonomy" id="1144275"/>
    <lineage>
        <taxon>Bacteria</taxon>
        <taxon>Pseudomonadati</taxon>
        <taxon>Myxococcota</taxon>
        <taxon>Myxococcia</taxon>
        <taxon>Myxococcales</taxon>
        <taxon>Cystobacterineae</taxon>
        <taxon>Myxococcaceae</taxon>
        <taxon>Corallococcus</taxon>
    </lineage>
</organism>
<accession>H8MK30</accession>
<dbReference type="RefSeq" id="WP_014393713.1">
    <property type="nucleotide sequence ID" value="NC_017030.1"/>
</dbReference>
<reference evidence="4" key="2">
    <citation type="submission" date="2012-03" db="EMBL/GenBank/DDBJ databases">
        <title>Genome sequence of the fruiting myxobacterium Corallococcus coralloides DSM 2259.</title>
        <authorList>
            <person name="Huntley S."/>
            <person name="Zhang Y."/>
            <person name="Treuner-Lange A."/>
            <person name="Sensen C.W."/>
            <person name="Sogaard-Andersen L."/>
        </authorList>
    </citation>
    <scope>NUCLEOTIDE SEQUENCE [LARGE SCALE GENOMIC DNA]</scope>
    <source>
        <strain evidence="4">ATCC 25202 / DSM 2259 / NBRC 100086 / M2</strain>
    </source>
</reference>
<keyword evidence="4" id="KW-1185">Reference proteome</keyword>
<dbReference type="HOGENOM" id="CLU_1649274_0_0_7"/>
<keyword evidence="1" id="KW-1133">Transmembrane helix</keyword>
<feature type="transmembrane region" description="Helical" evidence="1">
    <location>
        <begin position="138"/>
        <end position="158"/>
    </location>
</feature>
<dbReference type="InParanoid" id="H8MK30"/>
<dbReference type="AlphaFoldDB" id="H8MK30"/>
<evidence type="ECO:0000256" key="2">
    <source>
        <dbReference type="SAM" id="SignalP"/>
    </source>
</evidence>
<evidence type="ECO:0000313" key="4">
    <source>
        <dbReference type="Proteomes" id="UP000007587"/>
    </source>
</evidence>
<reference evidence="3 4" key="1">
    <citation type="journal article" date="2012" name="J. Bacteriol.">
        <title>Complete Genome Sequence of the Fruiting Myxobacterium Corallococcus coralloides DSM 2259.</title>
        <authorList>
            <person name="Huntley S."/>
            <person name="Zhang Y."/>
            <person name="Treuner-Lange A."/>
            <person name="Kneip S."/>
            <person name="Sensen C.W."/>
            <person name="Sogaard-Andersen L."/>
        </authorList>
    </citation>
    <scope>NUCLEOTIDE SEQUENCE [LARGE SCALE GENOMIC DNA]</scope>
    <source>
        <strain evidence="4">ATCC 25202 / DSM 2259 / NBRC 100086 / M2</strain>
    </source>
</reference>
<keyword evidence="1" id="KW-0812">Transmembrane</keyword>
<dbReference type="KEGG" id="ccx:COCOR_00862"/>
<name>H8MK30_CORCM</name>
<dbReference type="EMBL" id="CP003389">
    <property type="protein sequence ID" value="AFE03750.1"/>
    <property type="molecule type" value="Genomic_DNA"/>
</dbReference>
<dbReference type="OrthoDB" id="9929715at2"/>
<evidence type="ECO:0000256" key="1">
    <source>
        <dbReference type="SAM" id="Phobius"/>
    </source>
</evidence>
<dbReference type="Proteomes" id="UP000007587">
    <property type="component" value="Chromosome"/>
</dbReference>
<feature type="transmembrane region" description="Helical" evidence="1">
    <location>
        <begin position="27"/>
        <end position="44"/>
    </location>
</feature>
<dbReference type="STRING" id="1144275.COCOR_00862"/>
<feature type="signal peptide" evidence="2">
    <location>
        <begin position="1"/>
        <end position="19"/>
    </location>
</feature>
<dbReference type="PROSITE" id="PS51257">
    <property type="entry name" value="PROKAR_LIPOPROTEIN"/>
    <property type="match status" value="1"/>
</dbReference>
<protein>
    <recommendedName>
        <fullName evidence="5">Lipoprotein</fullName>
    </recommendedName>
</protein>
<gene>
    <name evidence="3" type="ordered locus">COCOR_00862</name>
</gene>
<keyword evidence="2" id="KW-0732">Signal</keyword>
<evidence type="ECO:0008006" key="5">
    <source>
        <dbReference type="Google" id="ProtNLM"/>
    </source>
</evidence>
<feature type="transmembrane region" description="Helical" evidence="1">
    <location>
        <begin position="103"/>
        <end position="126"/>
    </location>
</feature>
<evidence type="ECO:0000313" key="3">
    <source>
        <dbReference type="EMBL" id="AFE03750.1"/>
    </source>
</evidence>
<feature type="transmembrane region" description="Helical" evidence="1">
    <location>
        <begin position="65"/>
        <end position="83"/>
    </location>
</feature>
<keyword evidence="1" id="KW-0472">Membrane</keyword>
<sequence>MNSRLVLFAALLSSAVALMACALAGGGAFMLALFPAVVLLCLLLHVSQRVAHWRRMRYFELSSKAWWGGSIAGGLLTSLWAVTEVLSYFSTPEHCGKGGCALIIFYLPLALVVGMPLGMLVSSAVLGAVGLVKGLKPVAVQGVLAGTAAFGFVLFLMLGA</sequence>
<proteinExistence type="predicted"/>